<dbReference type="PROSITE" id="PS51914">
    <property type="entry name" value="MRH"/>
    <property type="match status" value="1"/>
</dbReference>
<evidence type="ECO:0000256" key="14">
    <source>
        <dbReference type="ARBA" id="ARBA00023128"/>
    </source>
</evidence>
<dbReference type="AlphaFoldDB" id="A0AAD7EH74"/>
<feature type="compositionally biased region" description="Gly residues" evidence="18">
    <location>
        <begin position="478"/>
        <end position="489"/>
    </location>
</feature>
<dbReference type="InterPro" id="IPR044865">
    <property type="entry name" value="MRH_dom"/>
</dbReference>
<evidence type="ECO:0000256" key="9">
    <source>
        <dbReference type="ARBA" id="ARBA00022729"/>
    </source>
</evidence>
<evidence type="ECO:0000256" key="8">
    <source>
        <dbReference type="ARBA" id="ARBA00022692"/>
    </source>
</evidence>
<evidence type="ECO:0000256" key="10">
    <source>
        <dbReference type="ARBA" id="ARBA00022927"/>
    </source>
</evidence>
<dbReference type="InterPro" id="IPR009011">
    <property type="entry name" value="Man6P_isomerase_rcpt-bd_dom_sf"/>
</dbReference>
<evidence type="ECO:0000256" key="18">
    <source>
        <dbReference type="SAM" id="MobiDB-lite"/>
    </source>
</evidence>
<keyword evidence="14" id="KW-0496">Mitochondrion</keyword>
<comment type="caution">
    <text evidence="22">The sequence shown here is derived from an EMBL/GenBank/DDBJ whole genome shotgun (WGS) entry which is preliminary data.</text>
</comment>
<feature type="chain" id="PRO_5042132405" description="Autophagy-related protein 27" evidence="20">
    <location>
        <begin position="23"/>
        <end position="489"/>
    </location>
</feature>
<dbReference type="GO" id="GO:0006914">
    <property type="term" value="P:autophagy"/>
    <property type="evidence" value="ECO:0007669"/>
    <property type="project" value="UniProtKB-KW"/>
</dbReference>
<feature type="compositionally biased region" description="Polar residues" evidence="18">
    <location>
        <begin position="414"/>
        <end position="423"/>
    </location>
</feature>
<feature type="domain" description="MRH" evidence="21">
    <location>
        <begin position="25"/>
        <end position="200"/>
    </location>
</feature>
<dbReference type="Pfam" id="PF09451">
    <property type="entry name" value="ATG27"/>
    <property type="match status" value="1"/>
</dbReference>
<evidence type="ECO:0000256" key="3">
    <source>
        <dbReference type="ARBA" id="ARBA00004472"/>
    </source>
</evidence>
<keyword evidence="12" id="KW-0072">Autophagy</keyword>
<dbReference type="GO" id="GO:0010008">
    <property type="term" value="C:endosome membrane"/>
    <property type="evidence" value="ECO:0007669"/>
    <property type="project" value="UniProtKB-SubCell"/>
</dbReference>
<dbReference type="Gene3D" id="2.70.130.10">
    <property type="entry name" value="Mannose-6-phosphate receptor binding domain"/>
    <property type="match status" value="1"/>
</dbReference>
<evidence type="ECO:0000256" key="20">
    <source>
        <dbReference type="SAM" id="SignalP"/>
    </source>
</evidence>
<feature type="region of interest" description="Disordered" evidence="18">
    <location>
        <begin position="277"/>
        <end position="363"/>
    </location>
</feature>
<evidence type="ECO:0000259" key="21">
    <source>
        <dbReference type="PROSITE" id="PS51914"/>
    </source>
</evidence>
<keyword evidence="13" id="KW-0333">Golgi apparatus</keyword>
<keyword evidence="7" id="KW-0813">Transport</keyword>
<evidence type="ECO:0000256" key="7">
    <source>
        <dbReference type="ARBA" id="ARBA00022448"/>
    </source>
</evidence>
<evidence type="ECO:0000256" key="12">
    <source>
        <dbReference type="ARBA" id="ARBA00023006"/>
    </source>
</evidence>
<name>A0AAD7EH74_9AGAR</name>
<keyword evidence="11 19" id="KW-1133">Transmembrane helix</keyword>
<evidence type="ECO:0000256" key="13">
    <source>
        <dbReference type="ARBA" id="ARBA00023034"/>
    </source>
</evidence>
<dbReference type="GO" id="GO:0034045">
    <property type="term" value="C:phagophore assembly site membrane"/>
    <property type="evidence" value="ECO:0007669"/>
    <property type="project" value="UniProtKB-SubCell"/>
</dbReference>
<dbReference type="GO" id="GO:0031966">
    <property type="term" value="C:mitochondrial membrane"/>
    <property type="evidence" value="ECO:0007669"/>
    <property type="project" value="UniProtKB-SubCell"/>
</dbReference>
<evidence type="ECO:0000256" key="11">
    <source>
        <dbReference type="ARBA" id="ARBA00022989"/>
    </source>
</evidence>
<comment type="subcellular location">
    <subcellularLocation>
        <location evidence="2">Cytoplasmic vesicle membrane</location>
        <topology evidence="2">Single-pass type I membrane protein</topology>
    </subcellularLocation>
    <subcellularLocation>
        <location evidence="4">Golgi apparatus membrane</location>
        <topology evidence="4">Single-pass type I membrane protein</topology>
    </subcellularLocation>
    <subcellularLocation>
        <location evidence="1">Mitochondrion membrane</location>
        <topology evidence="1">Single-pass membrane protein</topology>
    </subcellularLocation>
    <subcellularLocation>
        <location evidence="3">Preautophagosomal structure membrane</location>
        <topology evidence="3">Single-pass type I membrane protein</topology>
    </subcellularLocation>
</comment>
<feature type="compositionally biased region" description="Polar residues" evidence="18">
    <location>
        <begin position="348"/>
        <end position="362"/>
    </location>
</feature>
<dbReference type="SUPFAM" id="SSF50911">
    <property type="entry name" value="Mannose 6-phosphate receptor domain"/>
    <property type="match status" value="1"/>
</dbReference>
<dbReference type="GO" id="GO:0015031">
    <property type="term" value="P:protein transport"/>
    <property type="evidence" value="ECO:0007669"/>
    <property type="project" value="UniProtKB-KW"/>
</dbReference>
<sequence length="489" mass="50310">MTARRRLTWLALGLSLATIAAADEKPCTGRHAGKYYDLNPLAGKDYQLKTPEGHKLVLSVCKSVSHETWALKVEDPGLVGGFVRRAHGDFSLGQKNTTLSFPASVSPGRAVHPHLTLASGSKCRDSNGDEIDNLRGSTEIEFICDPSVAVGAASAVGAGSDLGVNVHAGGPRLVAQLPPGDDEAGCAWVFEWRTAAACPTSEGVTFGGVIWFLFVSTLTLLALYLVLGTLYNYFALGLSGTDALPRFTLAGAVYHGREAWETGRGWWEGRGSGFSSARGPVGLGGPGGFPTRIPPSNRDAEGGARSFGGADSANPNKGPERRAFGNGTTGSANPFIRTSTSVRHERPQGQQPQGLNPASHQAQVMAAPPGAALGAAGVPVPAPPPAESYSVMGSAPPGDGYSVMGSGPPPPPTTAQGLNPASHQAQVMAAATSPAPAQQTEGNVVAPAPARRDTAQTFAVGDDEEEGEEIQVADVRGRGSGAGESGIRL</sequence>
<evidence type="ECO:0000256" key="19">
    <source>
        <dbReference type="SAM" id="Phobius"/>
    </source>
</evidence>
<dbReference type="PANTHER" id="PTHR15071:SF0">
    <property type="entry name" value="MANNOSE 6-PHOSPHATE RECEPTOR-LIKE PROTEIN 1"/>
    <property type="match status" value="1"/>
</dbReference>
<feature type="compositionally biased region" description="Polar residues" evidence="18">
    <location>
        <begin position="329"/>
        <end position="341"/>
    </location>
</feature>
<accession>A0AAD7EH74</accession>
<feature type="signal peptide" evidence="20">
    <location>
        <begin position="1"/>
        <end position="22"/>
    </location>
</feature>
<feature type="region of interest" description="Disordered" evidence="18">
    <location>
        <begin position="400"/>
        <end position="489"/>
    </location>
</feature>
<comment type="similarity">
    <text evidence="5">Belongs to the ATG27 family.</text>
</comment>
<evidence type="ECO:0000313" key="23">
    <source>
        <dbReference type="Proteomes" id="UP001218218"/>
    </source>
</evidence>
<protein>
    <recommendedName>
        <fullName evidence="6">Autophagy-related protein 27</fullName>
    </recommendedName>
</protein>
<dbReference type="GO" id="GO:0000139">
    <property type="term" value="C:Golgi membrane"/>
    <property type="evidence" value="ECO:0007669"/>
    <property type="project" value="UniProtKB-SubCell"/>
</dbReference>
<keyword evidence="9 20" id="KW-0732">Signal</keyword>
<keyword evidence="23" id="KW-1185">Reference proteome</keyword>
<keyword evidence="17" id="KW-0968">Cytoplasmic vesicle</keyword>
<evidence type="ECO:0000256" key="5">
    <source>
        <dbReference type="ARBA" id="ARBA00005363"/>
    </source>
</evidence>
<evidence type="ECO:0000256" key="4">
    <source>
        <dbReference type="ARBA" id="ARBA00004614"/>
    </source>
</evidence>
<dbReference type="PANTHER" id="PTHR15071">
    <property type="entry name" value="MANNOSE-6-PHOSPHATE RECEPTOR FAMILY MEMBER"/>
    <property type="match status" value="1"/>
</dbReference>
<keyword evidence="16" id="KW-1015">Disulfide bond</keyword>
<organism evidence="22 23">
    <name type="scientific">Mycena albidolilacea</name>
    <dbReference type="NCBI Taxonomy" id="1033008"/>
    <lineage>
        <taxon>Eukaryota</taxon>
        <taxon>Fungi</taxon>
        <taxon>Dikarya</taxon>
        <taxon>Basidiomycota</taxon>
        <taxon>Agaricomycotina</taxon>
        <taxon>Agaricomycetes</taxon>
        <taxon>Agaricomycetidae</taxon>
        <taxon>Agaricales</taxon>
        <taxon>Marasmiineae</taxon>
        <taxon>Mycenaceae</taxon>
        <taxon>Mycena</taxon>
    </lineage>
</organism>
<proteinExistence type="inferred from homology"/>
<evidence type="ECO:0000256" key="16">
    <source>
        <dbReference type="ARBA" id="ARBA00023157"/>
    </source>
</evidence>
<feature type="compositionally biased region" description="Low complexity" evidence="18">
    <location>
        <begin position="424"/>
        <end position="440"/>
    </location>
</feature>
<evidence type="ECO:0000256" key="6">
    <source>
        <dbReference type="ARBA" id="ARBA00013776"/>
    </source>
</evidence>
<evidence type="ECO:0000256" key="2">
    <source>
        <dbReference type="ARBA" id="ARBA00004358"/>
    </source>
</evidence>
<gene>
    <name evidence="22" type="ORF">DFH08DRAFT_1085929</name>
</gene>
<dbReference type="Proteomes" id="UP001218218">
    <property type="component" value="Unassembled WGS sequence"/>
</dbReference>
<keyword evidence="8 19" id="KW-0812">Transmembrane</keyword>
<feature type="compositionally biased region" description="Acidic residues" evidence="18">
    <location>
        <begin position="461"/>
        <end position="471"/>
    </location>
</feature>
<evidence type="ECO:0000256" key="17">
    <source>
        <dbReference type="ARBA" id="ARBA00023329"/>
    </source>
</evidence>
<reference evidence="22" key="1">
    <citation type="submission" date="2023-03" db="EMBL/GenBank/DDBJ databases">
        <title>Massive genome expansion in bonnet fungi (Mycena s.s.) driven by repeated elements and novel gene families across ecological guilds.</title>
        <authorList>
            <consortium name="Lawrence Berkeley National Laboratory"/>
            <person name="Harder C.B."/>
            <person name="Miyauchi S."/>
            <person name="Viragh M."/>
            <person name="Kuo A."/>
            <person name="Thoen E."/>
            <person name="Andreopoulos B."/>
            <person name="Lu D."/>
            <person name="Skrede I."/>
            <person name="Drula E."/>
            <person name="Henrissat B."/>
            <person name="Morin E."/>
            <person name="Kohler A."/>
            <person name="Barry K."/>
            <person name="LaButti K."/>
            <person name="Morin E."/>
            <person name="Salamov A."/>
            <person name="Lipzen A."/>
            <person name="Mereny Z."/>
            <person name="Hegedus B."/>
            <person name="Baldrian P."/>
            <person name="Stursova M."/>
            <person name="Weitz H."/>
            <person name="Taylor A."/>
            <person name="Grigoriev I.V."/>
            <person name="Nagy L.G."/>
            <person name="Martin F."/>
            <person name="Kauserud H."/>
        </authorList>
    </citation>
    <scope>NUCLEOTIDE SEQUENCE</scope>
    <source>
        <strain evidence="22">CBHHK002</strain>
    </source>
</reference>
<feature type="transmembrane region" description="Helical" evidence="19">
    <location>
        <begin position="208"/>
        <end position="227"/>
    </location>
</feature>
<evidence type="ECO:0000256" key="15">
    <source>
        <dbReference type="ARBA" id="ARBA00023136"/>
    </source>
</evidence>
<evidence type="ECO:0000256" key="1">
    <source>
        <dbReference type="ARBA" id="ARBA00004304"/>
    </source>
</evidence>
<dbReference type="InterPro" id="IPR018939">
    <property type="entry name" value="Autophagy-rel_prot_27"/>
</dbReference>
<keyword evidence="15 19" id="KW-0472">Membrane</keyword>
<dbReference type="EMBL" id="JARIHO010000051">
    <property type="protein sequence ID" value="KAJ7321341.1"/>
    <property type="molecule type" value="Genomic_DNA"/>
</dbReference>
<keyword evidence="10" id="KW-0653">Protein transport</keyword>
<evidence type="ECO:0000313" key="22">
    <source>
        <dbReference type="EMBL" id="KAJ7321341.1"/>
    </source>
</evidence>